<organism evidence="1 2">
    <name type="scientific">Frateuria aurantia (strain ATCC 33424 / DSM 6220 / KCTC 2777 / LMG 1558 / NBRC 3245 / NCIMB 13370)</name>
    <name type="common">Acetobacter aurantius</name>
    <dbReference type="NCBI Taxonomy" id="767434"/>
    <lineage>
        <taxon>Bacteria</taxon>
        <taxon>Pseudomonadati</taxon>
        <taxon>Pseudomonadota</taxon>
        <taxon>Gammaproteobacteria</taxon>
        <taxon>Lysobacterales</taxon>
        <taxon>Rhodanobacteraceae</taxon>
        <taxon>Frateuria</taxon>
    </lineage>
</organism>
<dbReference type="eggNOG" id="COG1209">
    <property type="taxonomic scope" value="Bacteria"/>
</dbReference>
<dbReference type="KEGG" id="fau:Fraau_2821"/>
<dbReference type="InterPro" id="IPR016873">
    <property type="entry name" value="Caps_polysacc_synth_BcbE_prd"/>
</dbReference>
<evidence type="ECO:0008006" key="3">
    <source>
        <dbReference type="Google" id="ProtNLM"/>
    </source>
</evidence>
<dbReference type="STRING" id="767434.Fraau_2821"/>
<accession>H8L0C7</accession>
<dbReference type="Proteomes" id="UP000005234">
    <property type="component" value="Chromosome"/>
</dbReference>
<keyword evidence="2" id="KW-1185">Reference proteome</keyword>
<gene>
    <name evidence="1" type="ordered locus">Fraau_2821</name>
</gene>
<reference evidence="1" key="1">
    <citation type="submission" date="2012-02" db="EMBL/GenBank/DDBJ databases">
        <title>The complete genome of Frateuria aurantia DSM 6220.</title>
        <authorList>
            <consortium name="US DOE Joint Genome Institute (JGI-PGF)"/>
            <person name="Lucas S."/>
            <person name="Copeland A."/>
            <person name="Lapidus A."/>
            <person name="Glavina del Rio T."/>
            <person name="Dalin E."/>
            <person name="Tice H."/>
            <person name="Bruce D."/>
            <person name="Goodwin L."/>
            <person name="Pitluck S."/>
            <person name="Peters L."/>
            <person name="Ovchinnikova G."/>
            <person name="Teshima H."/>
            <person name="Kyrpides N."/>
            <person name="Mavromatis K."/>
            <person name="Ivanova N."/>
            <person name="Brettin T."/>
            <person name="Detter J.C."/>
            <person name="Han C."/>
            <person name="Larimer F."/>
            <person name="Land M."/>
            <person name="Hauser L."/>
            <person name="Markowitz V."/>
            <person name="Cheng J.-F."/>
            <person name="Hugenholtz P."/>
            <person name="Woyke T."/>
            <person name="Wu D."/>
            <person name="Brambilla E."/>
            <person name="Klenk H.-P."/>
            <person name="Eisen J.A."/>
        </authorList>
    </citation>
    <scope>NUCLEOTIDE SEQUENCE</scope>
    <source>
        <strain evidence="1">DSM 6220</strain>
    </source>
</reference>
<dbReference type="HOGENOM" id="CLU_065567_2_0_6"/>
<dbReference type="OrthoDB" id="9788272at2"/>
<proteinExistence type="predicted"/>
<sequence>MIVFPMVGMSSRFLKAGYDRPKFMLPLNDSTCFDYSIKGFTGAYPAESFVFIMRNDFGAPEFVRERLRAHGLEAAKIVILDEMTKGQAETVELGLQGVDDAGSEGLAIFNIDTFRPNFVLPSSEQRGDGFLETFIGDGSNWSFVLDDGTQSGKAVRTAEKQAISNNCCTGLYHFAKISDFRDALEKERKSPSSPELYVAPIYNHLIQMGRNIRYTSIPRGEVIFCGVPSEYEALKQNGSWSF</sequence>
<evidence type="ECO:0000313" key="2">
    <source>
        <dbReference type="Proteomes" id="UP000005234"/>
    </source>
</evidence>
<dbReference type="InterPro" id="IPR029044">
    <property type="entry name" value="Nucleotide-diphossugar_trans"/>
</dbReference>
<evidence type="ECO:0000313" key="1">
    <source>
        <dbReference type="EMBL" id="AFC87155.1"/>
    </source>
</evidence>
<dbReference type="Gene3D" id="3.90.550.10">
    <property type="entry name" value="Spore Coat Polysaccharide Biosynthesis Protein SpsA, Chain A"/>
    <property type="match status" value="1"/>
</dbReference>
<dbReference type="EMBL" id="CP003350">
    <property type="protein sequence ID" value="AFC87155.1"/>
    <property type="molecule type" value="Genomic_DNA"/>
</dbReference>
<dbReference type="AlphaFoldDB" id="H8L0C7"/>
<protein>
    <recommendedName>
        <fullName evidence="3">Capsular biosynthesis protein</fullName>
    </recommendedName>
</protein>
<dbReference type="RefSeq" id="WP_014404158.1">
    <property type="nucleotide sequence ID" value="NC_017033.1"/>
</dbReference>
<dbReference type="SUPFAM" id="SSF53448">
    <property type="entry name" value="Nucleotide-diphospho-sugar transferases"/>
    <property type="match status" value="1"/>
</dbReference>
<name>H8L0C7_FRAAD</name>
<dbReference type="PIRSF" id="PIRSF028162">
    <property type="entry name" value="BcbE_prd"/>
    <property type="match status" value="1"/>
</dbReference>